<accession>A0A5J4UG41</accession>
<gene>
    <name evidence="2" type="ORF">EZS28_035432</name>
</gene>
<reference evidence="2 3" key="1">
    <citation type="submission" date="2019-03" db="EMBL/GenBank/DDBJ databases">
        <title>Single cell metagenomics reveals metabolic interactions within the superorganism composed of flagellate Streblomastix strix and complex community of Bacteroidetes bacteria on its surface.</title>
        <authorList>
            <person name="Treitli S.C."/>
            <person name="Kolisko M."/>
            <person name="Husnik F."/>
            <person name="Keeling P."/>
            <person name="Hampl V."/>
        </authorList>
    </citation>
    <scope>NUCLEOTIDE SEQUENCE [LARGE SCALE GENOMIC DNA]</scope>
    <source>
        <strain evidence="2">ST1C</strain>
    </source>
</reference>
<evidence type="ECO:0000313" key="3">
    <source>
        <dbReference type="Proteomes" id="UP000324800"/>
    </source>
</evidence>
<name>A0A5J4UG41_9EUKA</name>
<protein>
    <submittedName>
        <fullName evidence="2">Uncharacterized protein</fullName>
    </submittedName>
</protein>
<feature type="compositionally biased region" description="Basic and acidic residues" evidence="1">
    <location>
        <begin position="437"/>
        <end position="485"/>
    </location>
</feature>
<comment type="caution">
    <text evidence="2">The sequence shown here is derived from an EMBL/GenBank/DDBJ whole genome shotgun (WGS) entry which is preliminary data.</text>
</comment>
<proteinExistence type="predicted"/>
<feature type="region of interest" description="Disordered" evidence="1">
    <location>
        <begin position="424"/>
        <end position="506"/>
    </location>
</feature>
<sequence length="607" mass="69379">MEEERLGMSVGHQISIQPCGSDRGVGEIPSVYAQRNTLYASGNAFRDLNSIEDLCKDNINNNRQSEKQESSPDSKLCRRHSAPDAGLALARERDRMDSLGIQEIWMGDQRKQKQIEAGLAICVSGMEVQLSNNGDLVDQREKEGIESDSVKIDNVNNGIKTLKDKKRGKFGWQAPIFHSVIQTRRTTSIANKQVNEQSCENARMDKRNDSNQEMLDRVVLVEEPGGEQQTKDYRQEIEFDNNTDGRVNRRLESECDQEQHADQKDIRIMGSGDGEFKLERDTSNIESNLSTQRLYQPIGIQLNNDRNRQYNSVFLNSKCKSKISFKESDRFDFINRRRKWMDINNKTYRWKIEQRSGRVVKVVDGGGLRNKEGSVGGSFKGLVSWDNSGFIRSKEQCKTQEILYIGQRQESGRTRFNESLLGGGVCFDTPTNTDNKQSYKENNRRESVRDNDSTKLARLNMVDRVERNNGEGEGTRREREGIRDGIEDEEEESESSSGEDIGFRGKRGQDGAKLFRNALEASGLSRNAVKSIIDNWHGSWRRHACALSAFWEYMKRKGMSIEQLSRVEKPYIIYAEYITEIIKDQSDAFVIQARTSVSTMFQLIGRE</sequence>
<dbReference type="Proteomes" id="UP000324800">
    <property type="component" value="Unassembled WGS sequence"/>
</dbReference>
<dbReference type="AlphaFoldDB" id="A0A5J4UG41"/>
<evidence type="ECO:0000256" key="1">
    <source>
        <dbReference type="SAM" id="MobiDB-lite"/>
    </source>
</evidence>
<evidence type="ECO:0000313" key="2">
    <source>
        <dbReference type="EMBL" id="KAA6369041.1"/>
    </source>
</evidence>
<dbReference type="EMBL" id="SNRW01016759">
    <property type="protein sequence ID" value="KAA6369041.1"/>
    <property type="molecule type" value="Genomic_DNA"/>
</dbReference>
<organism evidence="2 3">
    <name type="scientific">Streblomastix strix</name>
    <dbReference type="NCBI Taxonomy" id="222440"/>
    <lineage>
        <taxon>Eukaryota</taxon>
        <taxon>Metamonada</taxon>
        <taxon>Preaxostyla</taxon>
        <taxon>Oxymonadida</taxon>
        <taxon>Streblomastigidae</taxon>
        <taxon>Streblomastix</taxon>
    </lineage>
</organism>